<dbReference type="AlphaFoldDB" id="A0A8H5ME54"/>
<reference evidence="2 3" key="1">
    <citation type="journal article" date="2020" name="ISME J.">
        <title>Uncovering the hidden diversity of litter-decomposition mechanisms in mushroom-forming fungi.</title>
        <authorList>
            <person name="Floudas D."/>
            <person name="Bentzer J."/>
            <person name="Ahren D."/>
            <person name="Johansson T."/>
            <person name="Persson P."/>
            <person name="Tunlid A."/>
        </authorList>
    </citation>
    <scope>NUCLEOTIDE SEQUENCE [LARGE SCALE GENOMIC DNA]</scope>
    <source>
        <strain evidence="2 3">CBS 406.79</strain>
    </source>
</reference>
<dbReference type="SUPFAM" id="SSF81383">
    <property type="entry name" value="F-box domain"/>
    <property type="match status" value="1"/>
</dbReference>
<dbReference type="Pfam" id="PF12937">
    <property type="entry name" value="F-box-like"/>
    <property type="match status" value="1"/>
</dbReference>
<evidence type="ECO:0000313" key="3">
    <source>
        <dbReference type="Proteomes" id="UP000518752"/>
    </source>
</evidence>
<dbReference type="InterPro" id="IPR001810">
    <property type="entry name" value="F-box_dom"/>
</dbReference>
<sequence length="319" mass="37123">MFDQLPTEIWWGIFEYLCLNDIIRLSLVNHAFLEMTQQLLYRKLDIVLFDEKAKSRLRTIRSSSLGHHIRYLYIRPTRWSVSAQTDPPRRLARMILSSTTDFIRAVFDPGYVKRKKLAFQKTRMNEQIQLALETMKTLDNVPEYWLIWQQHPSGPFPFWIFWPHAPRKDVWPDAAEATTAFLSLLDISPFRRTLTKLTLRIPSHTTECLPSVDLPSLEDLNVALLKRQEFTNAYPERLAIFISSLSMTLRILSLSHLRTFPSSSIVNFPRVFMFSATQIFFNSSLSIYILCRVLANIVSETVRPVSTNSFTKSVPNFAT</sequence>
<proteinExistence type="predicted"/>
<evidence type="ECO:0000313" key="2">
    <source>
        <dbReference type="EMBL" id="KAF5390366.1"/>
    </source>
</evidence>
<dbReference type="EMBL" id="JAACJN010000015">
    <property type="protein sequence ID" value="KAF5390366.1"/>
    <property type="molecule type" value="Genomic_DNA"/>
</dbReference>
<dbReference type="PROSITE" id="PS50181">
    <property type="entry name" value="FBOX"/>
    <property type="match status" value="1"/>
</dbReference>
<organism evidence="2 3">
    <name type="scientific">Collybiopsis confluens</name>
    <dbReference type="NCBI Taxonomy" id="2823264"/>
    <lineage>
        <taxon>Eukaryota</taxon>
        <taxon>Fungi</taxon>
        <taxon>Dikarya</taxon>
        <taxon>Basidiomycota</taxon>
        <taxon>Agaricomycotina</taxon>
        <taxon>Agaricomycetes</taxon>
        <taxon>Agaricomycetidae</taxon>
        <taxon>Agaricales</taxon>
        <taxon>Marasmiineae</taxon>
        <taxon>Omphalotaceae</taxon>
        <taxon>Collybiopsis</taxon>
    </lineage>
</organism>
<dbReference type="Proteomes" id="UP000518752">
    <property type="component" value="Unassembled WGS sequence"/>
</dbReference>
<dbReference type="Gene3D" id="1.20.1280.50">
    <property type="match status" value="1"/>
</dbReference>
<feature type="domain" description="F-box" evidence="1">
    <location>
        <begin position="1"/>
        <end position="44"/>
    </location>
</feature>
<keyword evidence="3" id="KW-1185">Reference proteome</keyword>
<name>A0A8H5ME54_9AGAR</name>
<accession>A0A8H5ME54</accession>
<dbReference type="CDD" id="cd09917">
    <property type="entry name" value="F-box_SF"/>
    <property type="match status" value="1"/>
</dbReference>
<gene>
    <name evidence="2" type="ORF">D9757_005235</name>
</gene>
<dbReference type="InterPro" id="IPR036047">
    <property type="entry name" value="F-box-like_dom_sf"/>
</dbReference>
<dbReference type="OrthoDB" id="2997904at2759"/>
<comment type="caution">
    <text evidence="2">The sequence shown here is derived from an EMBL/GenBank/DDBJ whole genome shotgun (WGS) entry which is preliminary data.</text>
</comment>
<protein>
    <recommendedName>
        <fullName evidence="1">F-box domain-containing protein</fullName>
    </recommendedName>
</protein>
<evidence type="ECO:0000259" key="1">
    <source>
        <dbReference type="PROSITE" id="PS50181"/>
    </source>
</evidence>